<keyword evidence="2" id="KW-0436">Ligase</keyword>
<dbReference type="EMBL" id="BLLI01000003">
    <property type="protein sequence ID" value="GFH41626.1"/>
    <property type="molecule type" value="Genomic_DNA"/>
</dbReference>
<dbReference type="NCBIfam" id="TIGR02114">
    <property type="entry name" value="coaB_strep"/>
    <property type="match status" value="1"/>
</dbReference>
<name>A0A6A0BA03_9LACT</name>
<dbReference type="GO" id="GO:0015937">
    <property type="term" value="P:coenzyme A biosynthetic process"/>
    <property type="evidence" value="ECO:0007669"/>
    <property type="project" value="UniProtKB-ARBA"/>
</dbReference>
<keyword evidence="3" id="KW-1185">Reference proteome</keyword>
<dbReference type="AlphaFoldDB" id="A0A6A0BA03"/>
<comment type="caution">
    <text evidence="2">The sequence shown here is derived from an EMBL/GenBank/DDBJ whole genome shotgun (WGS) entry which is preliminary data.</text>
</comment>
<dbReference type="InterPro" id="IPR011848">
    <property type="entry name" value="CoaB_strep"/>
</dbReference>
<evidence type="ECO:0000259" key="1">
    <source>
        <dbReference type="Pfam" id="PF04127"/>
    </source>
</evidence>
<dbReference type="RefSeq" id="WP_172207294.1">
    <property type="nucleotide sequence ID" value="NZ_BLLI01000003.1"/>
</dbReference>
<evidence type="ECO:0000313" key="3">
    <source>
        <dbReference type="Proteomes" id="UP000480303"/>
    </source>
</evidence>
<organism evidence="2 3">
    <name type="scientific">Pseudolactococcus hodotermopsidis</name>
    <dbReference type="NCBI Taxonomy" id="2709157"/>
    <lineage>
        <taxon>Bacteria</taxon>
        <taxon>Bacillati</taxon>
        <taxon>Bacillota</taxon>
        <taxon>Bacilli</taxon>
        <taxon>Lactobacillales</taxon>
        <taxon>Streptococcaceae</taxon>
        <taxon>Pseudolactococcus</taxon>
    </lineage>
</organism>
<dbReference type="InterPro" id="IPR035929">
    <property type="entry name" value="CoaB-like_sf"/>
</dbReference>
<proteinExistence type="predicted"/>
<dbReference type="Proteomes" id="UP000480303">
    <property type="component" value="Unassembled WGS sequence"/>
</dbReference>
<sequence>MRVLITSGGTTENIDSVRGITNFATGRLGKLIAERFLIQNHEVILLAGLQALVPDNHDNLTIIRISGVANLLETMQNYLPTVDVVVHSMAVSDYTPIYMTDFETVAKSDDITEFLSASNEEKKISSHSDYQVLFLKKTPKVIKSIKTINQNVILFGFKLLVDVPKEHLIQVASTSLTQNKADFILANDLTTITAERHLGLLVSQNAIIEAKTKLDIADLIVAKSKETYDQNHTRRNW</sequence>
<dbReference type="InterPro" id="IPR007085">
    <property type="entry name" value="DNA/pantothenate-metab_flavo_C"/>
</dbReference>
<dbReference type="NCBIfam" id="NF005231">
    <property type="entry name" value="PRK06732.1"/>
    <property type="match status" value="1"/>
</dbReference>
<protein>
    <submittedName>
        <fullName evidence="2">Phosphopantothenate--cysteine ligase</fullName>
    </submittedName>
</protein>
<gene>
    <name evidence="2" type="ORF">Hs30E_01770</name>
</gene>
<evidence type="ECO:0000313" key="2">
    <source>
        <dbReference type="EMBL" id="GFH41626.1"/>
    </source>
</evidence>
<dbReference type="GO" id="GO:0016874">
    <property type="term" value="F:ligase activity"/>
    <property type="evidence" value="ECO:0007669"/>
    <property type="project" value="UniProtKB-KW"/>
</dbReference>
<feature type="domain" description="DNA/pantothenate metabolism flavoprotein C-terminal" evidence="1">
    <location>
        <begin position="110"/>
        <end position="223"/>
    </location>
</feature>
<dbReference type="SUPFAM" id="SSF102645">
    <property type="entry name" value="CoaB-like"/>
    <property type="match status" value="1"/>
</dbReference>
<accession>A0A6A0BA03</accession>
<reference evidence="2 3" key="1">
    <citation type="submission" date="2020-02" db="EMBL/GenBank/DDBJ databases">
        <title>Draft genome sequence of Lactococcus sp. Hs30E4-3.</title>
        <authorList>
            <person name="Noda S."/>
            <person name="Yuki M."/>
            <person name="Ohkuma M."/>
        </authorList>
    </citation>
    <scope>NUCLEOTIDE SEQUENCE [LARGE SCALE GENOMIC DNA]</scope>
    <source>
        <strain evidence="2 3">Hs30E4-3</strain>
    </source>
</reference>
<feature type="domain" description="DNA/pantothenate metabolism flavoprotein C-terminal" evidence="1">
    <location>
        <begin position="2"/>
        <end position="99"/>
    </location>
</feature>
<dbReference type="Gene3D" id="3.40.50.10300">
    <property type="entry name" value="CoaB-like"/>
    <property type="match status" value="1"/>
</dbReference>
<dbReference type="Pfam" id="PF04127">
    <property type="entry name" value="DFP"/>
    <property type="match status" value="2"/>
</dbReference>